<dbReference type="Pfam" id="PF03971">
    <property type="entry name" value="IDH"/>
    <property type="match status" value="1"/>
</dbReference>
<dbReference type="InterPro" id="IPR004436">
    <property type="entry name" value="Isocitrate_DH_NADP_mono"/>
</dbReference>
<accession>A0A926UV94</accession>
<evidence type="ECO:0000313" key="1">
    <source>
        <dbReference type="EMBL" id="MBD2151393.1"/>
    </source>
</evidence>
<sequence>MCSPTILKQYQRKEGQFLLKLSVAQGQFVDMSGYYGADCNADCNRASQAMRPSQTLNETVNLLQ</sequence>
<gene>
    <name evidence="1" type="ORF">H6F44_14865</name>
</gene>
<proteinExistence type="predicted"/>
<evidence type="ECO:0000313" key="2">
    <source>
        <dbReference type="Proteomes" id="UP000631421"/>
    </source>
</evidence>
<protein>
    <submittedName>
        <fullName evidence="1">NADP-dependent isocitrate dehydrogenase</fullName>
    </submittedName>
</protein>
<dbReference type="GO" id="GO:0006099">
    <property type="term" value="P:tricarboxylic acid cycle"/>
    <property type="evidence" value="ECO:0007669"/>
    <property type="project" value="InterPro"/>
</dbReference>
<comment type="caution">
    <text evidence="1">The sequence shown here is derived from an EMBL/GenBank/DDBJ whole genome shotgun (WGS) entry which is preliminary data.</text>
</comment>
<dbReference type="Proteomes" id="UP000631421">
    <property type="component" value="Unassembled WGS sequence"/>
</dbReference>
<dbReference type="SUPFAM" id="SSF53659">
    <property type="entry name" value="Isocitrate/Isopropylmalate dehydrogenase-like"/>
    <property type="match status" value="1"/>
</dbReference>
<name>A0A926UV94_9CYAN</name>
<keyword evidence="2" id="KW-1185">Reference proteome</keyword>
<dbReference type="AlphaFoldDB" id="A0A926UV94"/>
<dbReference type="GO" id="GO:0004450">
    <property type="term" value="F:isocitrate dehydrogenase (NADP+) activity"/>
    <property type="evidence" value="ECO:0007669"/>
    <property type="project" value="InterPro"/>
</dbReference>
<dbReference type="EMBL" id="JACJPY010000052">
    <property type="protein sequence ID" value="MBD2151393.1"/>
    <property type="molecule type" value="Genomic_DNA"/>
</dbReference>
<organism evidence="1 2">
    <name type="scientific">Pseudanabaena cinerea FACHB-1277</name>
    <dbReference type="NCBI Taxonomy" id="2949581"/>
    <lineage>
        <taxon>Bacteria</taxon>
        <taxon>Bacillati</taxon>
        <taxon>Cyanobacteriota</taxon>
        <taxon>Cyanophyceae</taxon>
        <taxon>Pseudanabaenales</taxon>
        <taxon>Pseudanabaenaceae</taxon>
        <taxon>Pseudanabaena</taxon>
        <taxon>Pseudanabaena cinerea</taxon>
    </lineage>
</organism>
<reference evidence="1" key="2">
    <citation type="submission" date="2020-08" db="EMBL/GenBank/DDBJ databases">
        <authorList>
            <person name="Chen M."/>
            <person name="Teng W."/>
            <person name="Zhao L."/>
            <person name="Hu C."/>
            <person name="Zhou Y."/>
            <person name="Han B."/>
            <person name="Song L."/>
            <person name="Shu W."/>
        </authorList>
    </citation>
    <scope>NUCLEOTIDE SEQUENCE</scope>
    <source>
        <strain evidence="1">FACHB-1277</strain>
    </source>
</reference>
<reference evidence="1" key="1">
    <citation type="journal article" date="2015" name="ISME J.">
        <title>Draft Genome Sequence of Streptomyces incarnatus NRRL8089, which Produces the Nucleoside Antibiotic Sinefungin.</title>
        <authorList>
            <person name="Oshima K."/>
            <person name="Hattori M."/>
            <person name="Shimizu H."/>
            <person name="Fukuda K."/>
            <person name="Nemoto M."/>
            <person name="Inagaki K."/>
            <person name="Tamura T."/>
        </authorList>
    </citation>
    <scope>NUCLEOTIDE SEQUENCE</scope>
    <source>
        <strain evidence="1">FACHB-1277</strain>
    </source>
</reference>